<comment type="caution">
    <text evidence="1">The sequence shown here is derived from an EMBL/GenBank/DDBJ whole genome shotgun (WGS) entry which is preliminary data.</text>
</comment>
<dbReference type="EMBL" id="JADNRY010000022">
    <property type="protein sequence ID" value="KAF9072828.1"/>
    <property type="molecule type" value="Genomic_DNA"/>
</dbReference>
<accession>A0A9P5UC55</accession>
<name>A0A9P5UC55_9AGAR</name>
<gene>
    <name evidence="1" type="ORF">BDP27DRAFT_391082</name>
</gene>
<reference evidence="1" key="1">
    <citation type="submission" date="2020-11" db="EMBL/GenBank/DDBJ databases">
        <authorList>
            <consortium name="DOE Joint Genome Institute"/>
            <person name="Ahrendt S."/>
            <person name="Riley R."/>
            <person name="Andreopoulos W."/>
            <person name="Labutti K."/>
            <person name="Pangilinan J."/>
            <person name="Ruiz-Duenas F.J."/>
            <person name="Barrasa J.M."/>
            <person name="Sanchez-Garcia M."/>
            <person name="Camarero S."/>
            <person name="Miyauchi S."/>
            <person name="Serrano A."/>
            <person name="Linde D."/>
            <person name="Babiker R."/>
            <person name="Drula E."/>
            <person name="Ayuso-Fernandez I."/>
            <person name="Pacheco R."/>
            <person name="Padilla G."/>
            <person name="Ferreira P."/>
            <person name="Barriuso J."/>
            <person name="Kellner H."/>
            <person name="Castanera R."/>
            <person name="Alfaro M."/>
            <person name="Ramirez L."/>
            <person name="Pisabarro A.G."/>
            <person name="Kuo A."/>
            <person name="Tritt A."/>
            <person name="Lipzen A."/>
            <person name="He G."/>
            <person name="Yan M."/>
            <person name="Ng V."/>
            <person name="Cullen D."/>
            <person name="Martin F."/>
            <person name="Rosso M.-N."/>
            <person name="Henrissat B."/>
            <person name="Hibbett D."/>
            <person name="Martinez A.T."/>
            <person name="Grigoriev I.V."/>
        </authorList>
    </citation>
    <scope>NUCLEOTIDE SEQUENCE</scope>
    <source>
        <strain evidence="1">AH 40177</strain>
    </source>
</reference>
<protein>
    <submittedName>
        <fullName evidence="1">Uncharacterized protein</fullName>
    </submittedName>
</protein>
<organism evidence="1 2">
    <name type="scientific">Rhodocollybia butyracea</name>
    <dbReference type="NCBI Taxonomy" id="206335"/>
    <lineage>
        <taxon>Eukaryota</taxon>
        <taxon>Fungi</taxon>
        <taxon>Dikarya</taxon>
        <taxon>Basidiomycota</taxon>
        <taxon>Agaricomycotina</taxon>
        <taxon>Agaricomycetes</taxon>
        <taxon>Agaricomycetidae</taxon>
        <taxon>Agaricales</taxon>
        <taxon>Marasmiineae</taxon>
        <taxon>Omphalotaceae</taxon>
        <taxon>Rhodocollybia</taxon>
    </lineage>
</organism>
<evidence type="ECO:0000313" key="2">
    <source>
        <dbReference type="Proteomes" id="UP000772434"/>
    </source>
</evidence>
<dbReference type="AlphaFoldDB" id="A0A9P5UC55"/>
<dbReference type="Proteomes" id="UP000772434">
    <property type="component" value="Unassembled WGS sequence"/>
</dbReference>
<proteinExistence type="predicted"/>
<sequence>MIMYQRRLNPSSTAHITLALGVSGPITYNGRYPPDSEPRFFFKLIGGHPYCLPDDPCHGFVQEPNGAGEYSLPDLIFVAFLISCHKAHTLTKTKDIYSFISQKYEAWTSKGPKGMTLLGHGLSNLEPLELGLDKMHLLATFELKAGTSV</sequence>
<evidence type="ECO:0000313" key="1">
    <source>
        <dbReference type="EMBL" id="KAF9072828.1"/>
    </source>
</evidence>
<keyword evidence="2" id="KW-1185">Reference proteome</keyword>